<feature type="domain" description="Beta-lactamase class A catalytic" evidence="3">
    <location>
        <begin position="185"/>
        <end position="307"/>
    </location>
</feature>
<evidence type="ECO:0000256" key="2">
    <source>
        <dbReference type="SAM" id="SignalP"/>
    </source>
</evidence>
<dbReference type="InterPro" id="IPR012338">
    <property type="entry name" value="Beta-lactam/transpept-like"/>
</dbReference>
<reference evidence="4 5" key="1">
    <citation type="journal article" date="2019" name="Int. J. Syst. Evol. Microbiol.">
        <title>The Global Catalogue of Microorganisms (GCM) 10K type strain sequencing project: providing services to taxonomists for standard genome sequencing and annotation.</title>
        <authorList>
            <consortium name="The Broad Institute Genomics Platform"/>
            <consortium name="The Broad Institute Genome Sequencing Center for Infectious Disease"/>
            <person name="Wu L."/>
            <person name="Ma J."/>
        </authorList>
    </citation>
    <scope>NUCLEOTIDE SEQUENCE [LARGE SCALE GENOMIC DNA]</scope>
    <source>
        <strain evidence="4 5">JCM 10425</strain>
    </source>
</reference>
<dbReference type="Gene3D" id="3.40.710.10">
    <property type="entry name" value="DD-peptidase/beta-lactamase superfamily"/>
    <property type="match status" value="1"/>
</dbReference>
<dbReference type="Pfam" id="PF13354">
    <property type="entry name" value="Beta-lactamase2"/>
    <property type="match status" value="1"/>
</dbReference>
<accession>A0ABN0USA1</accession>
<dbReference type="EMBL" id="BAAAGX010000020">
    <property type="protein sequence ID" value="GAA0259918.1"/>
    <property type="molecule type" value="Genomic_DNA"/>
</dbReference>
<keyword evidence="5" id="KW-1185">Reference proteome</keyword>
<sequence length="484" mass="51067">MPRTRRLAPVLASVLAGAVLGSGLVTACQNDDEPDGTARSAAAPLAPTTSGGPEVAPSGPPGPGTGTAGPDAARSKWLGRRLRDIVDAQDFDGVVNAKTGQPPPAVPNVDVAVIELDDAGRPIAAANTLLSQDYPNGVVVPVTRDLVAPGVRWTHWSNSRWAAKRPAEPILAGRGGAPLEFMAPYPASVFKLMVAFGVGRLHDRGGVGFDEVYDYRPRKASCPEGAKPGTHRVSEWLDAMLTYSSNSATCALLMMLHERDGVDPLNATLRSLGLTTLRVVDTDAADGGGWSFEGLTMTALDTSRLLLLFSEAPGTLWSTPKGTPVTVGTLRRESRALIRRGLAEQGLNQALSTANWCGRDYPARGIPQTVPGRWIDPRSGEVRVEKRTYGGDVRRCAADAEVEFAHKTGLVPSAGADAGIVTALPGRPPRRYVVSVFSNLGCTWVDFVGAYGGDCRYTQKLATLGAEIDALMTKTAGRPTAELT</sequence>
<evidence type="ECO:0000313" key="4">
    <source>
        <dbReference type="EMBL" id="GAA0259918.1"/>
    </source>
</evidence>
<evidence type="ECO:0000313" key="5">
    <source>
        <dbReference type="Proteomes" id="UP001500967"/>
    </source>
</evidence>
<evidence type="ECO:0000256" key="1">
    <source>
        <dbReference type="SAM" id="MobiDB-lite"/>
    </source>
</evidence>
<gene>
    <name evidence="4" type="ORF">GCM10009539_51660</name>
</gene>
<name>A0ABN0USA1_9ACTN</name>
<protein>
    <recommendedName>
        <fullName evidence="3">Beta-lactamase class A catalytic domain-containing protein</fullName>
    </recommendedName>
</protein>
<feature type="chain" id="PRO_5045390740" description="Beta-lactamase class A catalytic domain-containing protein" evidence="2">
    <location>
        <begin position="28"/>
        <end position="484"/>
    </location>
</feature>
<organism evidence="4 5">
    <name type="scientific">Cryptosporangium japonicum</name>
    <dbReference type="NCBI Taxonomy" id="80872"/>
    <lineage>
        <taxon>Bacteria</taxon>
        <taxon>Bacillati</taxon>
        <taxon>Actinomycetota</taxon>
        <taxon>Actinomycetes</taxon>
        <taxon>Cryptosporangiales</taxon>
        <taxon>Cryptosporangiaceae</taxon>
        <taxon>Cryptosporangium</taxon>
    </lineage>
</organism>
<dbReference type="PROSITE" id="PS51257">
    <property type="entry name" value="PROKAR_LIPOPROTEIN"/>
    <property type="match status" value="1"/>
</dbReference>
<feature type="region of interest" description="Disordered" evidence="1">
    <location>
        <begin position="30"/>
        <end position="72"/>
    </location>
</feature>
<evidence type="ECO:0000259" key="3">
    <source>
        <dbReference type="Pfam" id="PF13354"/>
    </source>
</evidence>
<dbReference type="SUPFAM" id="SSF56601">
    <property type="entry name" value="beta-lactamase/transpeptidase-like"/>
    <property type="match status" value="1"/>
</dbReference>
<dbReference type="RefSeq" id="WP_344651501.1">
    <property type="nucleotide sequence ID" value="NZ_BAAAGX010000020.1"/>
</dbReference>
<dbReference type="Proteomes" id="UP001500967">
    <property type="component" value="Unassembled WGS sequence"/>
</dbReference>
<proteinExistence type="predicted"/>
<dbReference type="InterPro" id="IPR045155">
    <property type="entry name" value="Beta-lactam_cat"/>
</dbReference>
<keyword evidence="2" id="KW-0732">Signal</keyword>
<feature type="signal peptide" evidence="2">
    <location>
        <begin position="1"/>
        <end position="27"/>
    </location>
</feature>
<comment type="caution">
    <text evidence="4">The sequence shown here is derived from an EMBL/GenBank/DDBJ whole genome shotgun (WGS) entry which is preliminary data.</text>
</comment>